<feature type="signal peptide" evidence="2">
    <location>
        <begin position="1"/>
        <end position="23"/>
    </location>
</feature>
<proteinExistence type="predicted"/>
<evidence type="ECO:0000256" key="2">
    <source>
        <dbReference type="SAM" id="SignalP"/>
    </source>
</evidence>
<keyword evidence="2" id="KW-0732">Signal</keyword>
<evidence type="ECO:0000313" key="4">
    <source>
        <dbReference type="Proteomes" id="UP000199029"/>
    </source>
</evidence>
<evidence type="ECO:0000313" key="3">
    <source>
        <dbReference type="EMBL" id="SFQ65183.1"/>
    </source>
</evidence>
<dbReference type="Proteomes" id="UP000199029">
    <property type="component" value="Unassembled WGS sequence"/>
</dbReference>
<dbReference type="AlphaFoldDB" id="A0A1I6A985"/>
<feature type="chain" id="PRO_5011773989" evidence="2">
    <location>
        <begin position="24"/>
        <end position="76"/>
    </location>
</feature>
<sequence>MKKTLLPGLLAAALIAFTLPSCGPSTGDTNEDIVTSKLPPLPAAPDTTAGAKQPEAYRELNSVNATEDIKKMQPQM</sequence>
<dbReference type="RefSeq" id="WP_092676360.1">
    <property type="nucleotide sequence ID" value="NZ_FOXS01000005.1"/>
</dbReference>
<accession>A0A1I6A985</accession>
<name>A0A1I6A985_HYMAR</name>
<dbReference type="STRING" id="1227077.SAMN04515668_3433"/>
<keyword evidence="4" id="KW-1185">Reference proteome</keyword>
<organism evidence="3 4">
    <name type="scientific">Hymenobacter arizonensis</name>
    <name type="common">Siccationidurans arizonensis</name>
    <dbReference type="NCBI Taxonomy" id="1227077"/>
    <lineage>
        <taxon>Bacteria</taxon>
        <taxon>Pseudomonadati</taxon>
        <taxon>Bacteroidota</taxon>
        <taxon>Cytophagia</taxon>
        <taxon>Cytophagales</taxon>
        <taxon>Hymenobacteraceae</taxon>
        <taxon>Hymenobacter</taxon>
    </lineage>
</organism>
<feature type="region of interest" description="Disordered" evidence="1">
    <location>
        <begin position="27"/>
        <end position="54"/>
    </location>
</feature>
<dbReference type="OrthoDB" id="886269at2"/>
<reference evidence="4" key="1">
    <citation type="submission" date="2016-10" db="EMBL/GenBank/DDBJ databases">
        <authorList>
            <person name="Varghese N."/>
            <person name="Submissions S."/>
        </authorList>
    </citation>
    <scope>NUCLEOTIDE SEQUENCE [LARGE SCALE GENOMIC DNA]</scope>
    <source>
        <strain evidence="4">OR362-8,ATCC BAA-1266,JCM 13504</strain>
    </source>
</reference>
<gene>
    <name evidence="3" type="ORF">SAMN04515668_3433</name>
</gene>
<protein>
    <submittedName>
        <fullName evidence="3">Uncharacterized protein</fullName>
    </submittedName>
</protein>
<evidence type="ECO:0000256" key="1">
    <source>
        <dbReference type="SAM" id="MobiDB-lite"/>
    </source>
</evidence>
<dbReference type="EMBL" id="FOXS01000005">
    <property type="protein sequence ID" value="SFQ65183.1"/>
    <property type="molecule type" value="Genomic_DNA"/>
</dbReference>